<dbReference type="EMBL" id="BOPO01000082">
    <property type="protein sequence ID" value="GIL28974.1"/>
    <property type="molecule type" value="Genomic_DNA"/>
</dbReference>
<proteinExistence type="predicted"/>
<protein>
    <recommendedName>
        <fullName evidence="1">Glycoside hydrolase 123-like N-terminal domain-containing protein</fullName>
    </recommendedName>
</protein>
<evidence type="ECO:0000259" key="1">
    <source>
        <dbReference type="Pfam" id="PF19543"/>
    </source>
</evidence>
<dbReference type="InterPro" id="IPR045711">
    <property type="entry name" value="GH123-like_N"/>
</dbReference>
<evidence type="ECO:0000313" key="2">
    <source>
        <dbReference type="EMBL" id="GIL28974.1"/>
    </source>
</evidence>
<name>A0A8J4EPQ3_9ACTN</name>
<reference evidence="3" key="1">
    <citation type="journal article" date="2021" name="Int. J. Syst. Evol. Microbiol.">
        <title>Actinocatenispora comari sp. nov., an endophytic actinomycete isolated from aerial parts of Comarum salesowianum.</title>
        <authorList>
            <person name="Oyunbileg N."/>
            <person name="Iizaka Y."/>
            <person name="Hamada M."/>
            <person name="Davaapurev B.O."/>
            <person name="Fukumoto A."/>
            <person name="Tsetseg B."/>
            <person name="Kato F."/>
            <person name="Tamura T."/>
            <person name="Batkhuu J."/>
            <person name="Anzai Y."/>
        </authorList>
    </citation>
    <scope>NUCLEOTIDE SEQUENCE [LARGE SCALE GENOMIC DNA]</scope>
    <source>
        <strain evidence="3">NUM-2625</strain>
    </source>
</reference>
<keyword evidence="3" id="KW-1185">Reference proteome</keyword>
<gene>
    <name evidence="2" type="ORF">NUM_42280</name>
</gene>
<dbReference type="AlphaFoldDB" id="A0A8J4EPQ3"/>
<sequence length="912" mass="98734">MVVHSPDGAPVPNAFVDAGRCVFEPAGPGEHLVYYLPYTAAGSRSYPEHEYLPPPTPEATWRRVAAAAATAPESVCYQAIDEHHRYTEMERPAAAPPAGPELLVFGEDREHPIRMRQLPARWLENDHCGRLRLRAEPGEYHAFQLGVYGTDVTDVAVEFGSLSTADGGLGAGIFDCPTLGGTDENGAPLHRRLDVPEYTVAALWCGAAVPPDARPGEHRGTFTVTAGGRSATVEVTLTVAAPAPTPPPTAAPPGEPVGTHLGDPVALRRLRWLNSRIGSDDSVVRPYHPVRVDGAALRVLGRSVTLADSGLPARLTSFFTPDGQLGTAPTELLAAPVTLTVRDADGVPHEPLTALRHDAAGRAHADWSAHGSAAGVTVELIGRLEFDGALTLRIELVAADDVELADVALELPLRADAVPYLMGLGVPGGTRPATVDWHWDVARNQDAVWLGNVAAGVQVRLSDEHYVRPLNTNFYHQRPLVLPESWHNGGRGGIRTVADGPVLRLRCYGGARRLRAGQRLRFDARLLPTPFKPVRTDRHFAQRYLHDCRPVDEAAATGATVVNIHHATPVNPYLNYPFVTPETMASYVDQAHAAGLAVKLYYTVRELSTRAPELFALLSLGDEVFARGPGGGCSWLREHVDTGYLPAWYATPTEDSSLIVDGGGRFLNYYLAGLDHLVRSAGIDGIYLDDIAFDRSTMLRLRRILDRGRPEPLIDVHSANQYNERDGFASSANLYLEHLPFTDRLWFGEYFDHDASPDRWLVEMSGLPYGLTGEMLQDGGNPWRGMVFGMTGRLGHGADPRPLWSEWDAFGIGAARMLGWWSPADPAGTDRDDVLATTYLRTGPDGRGSALVAVASWAPEPVEVALSLDPAVLPTGPVRAASIDGFQPARDFAPGEPLPVPPGRGWLLRVGW</sequence>
<dbReference type="Pfam" id="PF19543">
    <property type="entry name" value="GH123_N"/>
    <property type="match status" value="1"/>
</dbReference>
<evidence type="ECO:0000313" key="3">
    <source>
        <dbReference type="Proteomes" id="UP000614996"/>
    </source>
</evidence>
<organism evidence="2 3">
    <name type="scientific">Actinocatenispora comari</name>
    <dbReference type="NCBI Taxonomy" id="2807577"/>
    <lineage>
        <taxon>Bacteria</taxon>
        <taxon>Bacillati</taxon>
        <taxon>Actinomycetota</taxon>
        <taxon>Actinomycetes</taxon>
        <taxon>Micromonosporales</taxon>
        <taxon>Micromonosporaceae</taxon>
        <taxon>Actinocatenispora</taxon>
    </lineage>
</organism>
<dbReference type="Proteomes" id="UP000614996">
    <property type="component" value="Unassembled WGS sequence"/>
</dbReference>
<accession>A0A8J4EPQ3</accession>
<feature type="domain" description="Glycoside hydrolase 123-like N-terminal" evidence="1">
    <location>
        <begin position="17"/>
        <end position="910"/>
    </location>
</feature>
<comment type="caution">
    <text evidence="2">The sequence shown here is derived from an EMBL/GenBank/DDBJ whole genome shotgun (WGS) entry which is preliminary data.</text>
</comment>